<gene>
    <name evidence="1" type="ORF">AM493_10695</name>
</gene>
<dbReference type="EMBL" id="LIYD01000005">
    <property type="protein sequence ID" value="KOS06450.1"/>
    <property type="molecule type" value="Genomic_DNA"/>
</dbReference>
<evidence type="ECO:0000313" key="1">
    <source>
        <dbReference type="EMBL" id="KOS06450.1"/>
    </source>
</evidence>
<dbReference type="AlphaFoldDB" id="A0A0M9VIB2"/>
<dbReference type="OrthoDB" id="9151249at2"/>
<proteinExistence type="predicted"/>
<keyword evidence="2" id="KW-1185">Reference proteome</keyword>
<organism evidence="1 2">
    <name type="scientific">Flavobacterium akiainvivens</name>
    <dbReference type="NCBI Taxonomy" id="1202724"/>
    <lineage>
        <taxon>Bacteria</taxon>
        <taxon>Pseudomonadati</taxon>
        <taxon>Bacteroidota</taxon>
        <taxon>Flavobacteriia</taxon>
        <taxon>Flavobacteriales</taxon>
        <taxon>Flavobacteriaceae</taxon>
        <taxon>Flavobacterium</taxon>
    </lineage>
</organism>
<sequence>MKLFKLFNNKKEVATITNYADFWAWFTKHEKDFHKATNKQDNLEKAFFNKLQPHLEQIKNGIWFLVGMYDDSTAELILTAEGDATTIAFVEELVAAAPVLPGWRFTALKPEYGIDNAAVNMAGYSFNDDTVSFYANELQGYPDEIDITIVHKEYRNDNHADIAKGTFLFLDHLLGELNFMALIDNISFKSPTQAEAELVPVEKLKSFLIWREKEFVEKYSGMRHNTADDSYSVFEAALQDGTFVIATMNTTLLDWDAKASHPWIAILSLKFEGTMPDDETDGLLREIENGLDVVLKDYEGYLYLGHETNNGLREIYYACKDFRLPSKMFYDVEKKYSNRLKISADIYKDKYWKSFNRFV</sequence>
<comment type="caution">
    <text evidence="1">The sequence shown here is derived from an EMBL/GenBank/DDBJ whole genome shotgun (WGS) entry which is preliminary data.</text>
</comment>
<protein>
    <submittedName>
        <fullName evidence="1">Uncharacterized protein</fullName>
    </submittedName>
</protein>
<evidence type="ECO:0000313" key="2">
    <source>
        <dbReference type="Proteomes" id="UP000037755"/>
    </source>
</evidence>
<dbReference type="Proteomes" id="UP000037755">
    <property type="component" value="Unassembled WGS sequence"/>
</dbReference>
<reference evidence="1 2" key="1">
    <citation type="submission" date="2015-08" db="EMBL/GenBank/DDBJ databases">
        <title>Whole genome sequence of Flavobacterium akiainvivens IK-1T, from decaying Wikstroemia oahuensis, an endemic Hawaiian shrub.</title>
        <authorList>
            <person name="Wan X."/>
            <person name="Hou S."/>
            <person name="Saito J."/>
            <person name="Donachie S."/>
        </authorList>
    </citation>
    <scope>NUCLEOTIDE SEQUENCE [LARGE SCALE GENOMIC DNA]</scope>
    <source>
        <strain evidence="1 2">IK-1</strain>
    </source>
</reference>
<dbReference type="STRING" id="1202724.AM493_10695"/>
<accession>A0A0M9VIB2</accession>
<name>A0A0M9VIB2_9FLAO</name>
<dbReference type="RefSeq" id="WP_054407977.1">
    <property type="nucleotide sequence ID" value="NZ_FOYA01000001.1"/>
</dbReference>
<dbReference type="PATRIC" id="fig|1202724.3.peg.2218"/>